<dbReference type="Proteomes" id="UP000198925">
    <property type="component" value="Unassembled WGS sequence"/>
</dbReference>
<dbReference type="Pfam" id="PF13692">
    <property type="entry name" value="Glyco_trans_1_4"/>
    <property type="match status" value="1"/>
</dbReference>
<evidence type="ECO:0000313" key="5">
    <source>
        <dbReference type="Proteomes" id="UP000198925"/>
    </source>
</evidence>
<gene>
    <name evidence="4" type="ORF">SAMN04487779_10702</name>
</gene>
<protein>
    <submittedName>
        <fullName evidence="4">Glycosyltransferase, GT2 family</fullName>
    </submittedName>
</protein>
<feature type="domain" description="Glycosyltransferase 2-like" evidence="3">
    <location>
        <begin position="22"/>
        <end position="142"/>
    </location>
</feature>
<evidence type="ECO:0000259" key="3">
    <source>
        <dbReference type="Pfam" id="PF00535"/>
    </source>
</evidence>
<evidence type="ECO:0000256" key="2">
    <source>
        <dbReference type="SAM" id="MobiDB-lite"/>
    </source>
</evidence>
<feature type="domain" description="Glycosyltransferase 2-like" evidence="3">
    <location>
        <begin position="795"/>
        <end position="971"/>
    </location>
</feature>
<dbReference type="CDD" id="cd06503">
    <property type="entry name" value="ATP-synt_Fo_b"/>
    <property type="match status" value="1"/>
</dbReference>
<accession>A0A1G7EC25</accession>
<dbReference type="Gene3D" id="3.40.50.2000">
    <property type="entry name" value="Glycogen Phosphorylase B"/>
    <property type="match status" value="2"/>
</dbReference>
<dbReference type="PANTHER" id="PTHR43179">
    <property type="entry name" value="RHAMNOSYLTRANSFERASE WBBL"/>
    <property type="match status" value="1"/>
</dbReference>
<dbReference type="SUPFAM" id="SSF53448">
    <property type="entry name" value="Nucleotide-diphospho-sugar transferases"/>
    <property type="match status" value="2"/>
</dbReference>
<keyword evidence="5" id="KW-1185">Reference proteome</keyword>
<evidence type="ECO:0000313" key="4">
    <source>
        <dbReference type="EMBL" id="SDE61212.1"/>
    </source>
</evidence>
<dbReference type="InterPro" id="IPR029044">
    <property type="entry name" value="Nucleotide-diphossugar_trans"/>
</dbReference>
<dbReference type="CDD" id="cd04186">
    <property type="entry name" value="GT_2_like_c"/>
    <property type="match status" value="1"/>
</dbReference>
<dbReference type="RefSeq" id="WP_176849881.1">
    <property type="nucleotide sequence ID" value="NZ_FMZX01000070.1"/>
</dbReference>
<feature type="coiled-coil region" evidence="1">
    <location>
        <begin position="361"/>
        <end position="460"/>
    </location>
</feature>
<dbReference type="SUPFAM" id="SSF53756">
    <property type="entry name" value="UDP-Glycosyltransferase/glycogen phosphorylase"/>
    <property type="match status" value="1"/>
</dbReference>
<dbReference type="GO" id="GO:0016740">
    <property type="term" value="F:transferase activity"/>
    <property type="evidence" value="ECO:0007669"/>
    <property type="project" value="UniProtKB-KW"/>
</dbReference>
<keyword evidence="1" id="KW-0175">Coiled coil</keyword>
<reference evidence="4 5" key="1">
    <citation type="submission" date="2016-10" db="EMBL/GenBank/DDBJ databases">
        <authorList>
            <person name="de Groot N.N."/>
        </authorList>
    </citation>
    <scope>NUCLEOTIDE SEQUENCE [LARGE SCALE GENOMIC DNA]</scope>
    <source>
        <strain evidence="4 5">CPCC 100156</strain>
    </source>
</reference>
<evidence type="ECO:0000256" key="1">
    <source>
        <dbReference type="SAM" id="Coils"/>
    </source>
</evidence>
<name>A0A1G7EC25_9PROT</name>
<dbReference type="Pfam" id="PF00535">
    <property type="entry name" value="Glycos_transf_2"/>
    <property type="match status" value="2"/>
</dbReference>
<dbReference type="CDD" id="cd02511">
    <property type="entry name" value="Beta4Glucosyltransferase"/>
    <property type="match status" value="1"/>
</dbReference>
<keyword evidence="4" id="KW-0808">Transferase</keyword>
<sequence length="1459" mass="159802">MKSEDMPYVGEIDSARNKEKLSAVVISYNRADLIGTCLRALSFADELIVIDKSSTDGTPELAAALADRVIVTAWSPTVEETRAFAVSNVQHEWILCLDDDECLSVEAVRFIQEEMPNPRADVYALPQRHYILGVHDEAAYYWPEYQPRLFRRGAVIFRDTIHGGTVAAPNATVYHIPPETGACIHHLSHKNVAQWIEKSNRYTSRPDRLRAEDARYDLAAFAHGRIDAFIAATKAADRGTYPAAVAVLRAVYDIIDRLKAWEAEEGLDGGAAFKRICRELEAGYERNLPGRTPSGPVEQRFVRAEGKVAPPLLPSGSATTADVAVEQTVTALRDSLRHVRVTFEAYQRRTDEMIVGQRAELEFRSRELQAAQARSEELLAETERVHAALAAMRAETLEAQEATRQAQRAAQEAMRQAQRAAQAETERVHAAFAAMRAETLQAQETLRQEQRAALESAAKQEATINVLRHRTEVAEAMLRDVLSSTSWVFTAPLRFASARARLLTRAALPGGGEARRVIKGSLLRRLGIRQHGPAALITAAGSQAVRSVPLAPHEAAVASYVAWRSRFDTPSAADLHRLRDTAESTPPALFLISVTPDGIHLLDRTLAGLRVIVGLRWSATILFAEGCSAAAIEACGCATAGDPRFITQDRATSFDEVVLLLEAGAIPRSYGPRLLVDALERDSAAGLAYSDEDRLVQDGIPDTPFFKPRFARSLADAGVLLGRMTALRPPPGGVAVLIRELREAGSAQALARVVALGRADYEVVHVPHVTFHDTAPPVSWLRVKPSLPDELPLVSIIIPTRDSWRLLKACLASLKTTAWPGDRLEIIVVDNNSSDEETLAELAKAEAAGDIRLIRDAEPFNYPRLNNVAAQLANGELLVLLNNDTEVRDPQWLRKMAAYALRPGAGAVGPKLLYGDGTVQHGGVILGVQGAAAHAHRLLAENEPGYAGLATATHEVSAVTGACLMVRRDLFFEVGGLREEFRVAFNDVLLCLDLQARGCQNYYLGEPLMLHHESKTRGYDDTPEKVRLARHETCMALRIHPRLFRDDPFYSPNLSLEIPHQLAFAPRRRAAWKAPLGQTLRVMMLSITYARGHGVAVVIEQQVRALAAAGHEVILAGARSERDFDGSEIIEVHDPRSAATLASDLGIDVIVAHTPPYFGVARWTGAYPPVLSYDYGEPPPEFFPDAAERRIQLEIKAMELAIATRVLAISEAVANESTFRPHGIVPLGNSHLGCWDAAAAGRRVAVRAARGWTDRTVVLNVCRFHAGERAYKGVDTYAAVRDALVRIDPIAAGGLLFVLCGKGTPEDVAAMEARGLTVIANVTDAEMTDLYAAADVYANFSRWEGYNLGIGQALAMGLPVVASDIPAHRAFGVKTTDDPDDAARFVLGKGWDDKERTPCLWMWDEPLRAFVREVEELARATSASPAPRFHAPATRREPELSDYQCADWQREDREINPPC</sequence>
<dbReference type="CDD" id="cd03801">
    <property type="entry name" value="GT4_PimA-like"/>
    <property type="match status" value="1"/>
</dbReference>
<proteinExistence type="predicted"/>
<dbReference type="InterPro" id="IPR001173">
    <property type="entry name" value="Glyco_trans_2-like"/>
</dbReference>
<dbReference type="PANTHER" id="PTHR43179:SF7">
    <property type="entry name" value="RHAMNOSYLTRANSFERASE WBBL"/>
    <property type="match status" value="1"/>
</dbReference>
<feature type="region of interest" description="Disordered" evidence="2">
    <location>
        <begin position="1421"/>
        <end position="1459"/>
    </location>
</feature>
<organism evidence="4 5">
    <name type="scientific">Belnapia rosea</name>
    <dbReference type="NCBI Taxonomy" id="938405"/>
    <lineage>
        <taxon>Bacteria</taxon>
        <taxon>Pseudomonadati</taxon>
        <taxon>Pseudomonadota</taxon>
        <taxon>Alphaproteobacteria</taxon>
        <taxon>Acetobacterales</taxon>
        <taxon>Roseomonadaceae</taxon>
        <taxon>Belnapia</taxon>
    </lineage>
</organism>
<dbReference type="Gene3D" id="3.90.550.10">
    <property type="entry name" value="Spore Coat Polysaccharide Biosynthesis Protein SpsA, Chain A"/>
    <property type="match status" value="2"/>
</dbReference>
<feature type="compositionally biased region" description="Basic and acidic residues" evidence="2">
    <location>
        <begin position="1448"/>
        <end position="1459"/>
    </location>
</feature>
<dbReference type="EMBL" id="FMZX01000070">
    <property type="protein sequence ID" value="SDE61212.1"/>
    <property type="molecule type" value="Genomic_DNA"/>
</dbReference>